<reference evidence="4 5" key="1">
    <citation type="submission" date="2019-03" db="EMBL/GenBank/DDBJ databases">
        <title>Porphyromonas levii Isolated from the Uterus of Dairy Cows.</title>
        <authorList>
            <person name="Francis A.M."/>
        </authorList>
    </citation>
    <scope>NUCLEOTIDE SEQUENCE [LARGE SCALE GENOMIC DNA]</scope>
    <source>
        <strain evidence="4 5">AF5678</strain>
    </source>
</reference>
<dbReference type="STRING" id="1122973.GCA_000379925_00516"/>
<evidence type="ECO:0000256" key="1">
    <source>
        <dbReference type="ARBA" id="ARBA00023125"/>
    </source>
</evidence>
<dbReference type="GO" id="GO:0003677">
    <property type="term" value="F:DNA binding"/>
    <property type="evidence" value="ECO:0007669"/>
    <property type="project" value="UniProtKB-KW"/>
</dbReference>
<dbReference type="Gene3D" id="4.10.520.10">
    <property type="entry name" value="IHF-like DNA-binding proteins"/>
    <property type="match status" value="1"/>
</dbReference>
<dbReference type="Proteomes" id="UP000297225">
    <property type="component" value="Unassembled WGS sequence"/>
</dbReference>
<dbReference type="RefSeq" id="WP_134849721.1">
    <property type="nucleotide sequence ID" value="NZ_CP197400.1"/>
</dbReference>
<proteinExistence type="predicted"/>
<dbReference type="SUPFAM" id="SSF47729">
    <property type="entry name" value="IHF-like DNA-binding proteins"/>
    <property type="match status" value="1"/>
</dbReference>
<evidence type="ECO:0000256" key="2">
    <source>
        <dbReference type="SAM" id="MobiDB-lite"/>
    </source>
</evidence>
<dbReference type="OrthoDB" id="9809801at2"/>
<dbReference type="EMBL" id="SPNC01000124">
    <property type="protein sequence ID" value="TFH94423.1"/>
    <property type="molecule type" value="Genomic_DNA"/>
</dbReference>
<dbReference type="InterPro" id="IPR010992">
    <property type="entry name" value="IHF-like_DNA-bd_dom_sf"/>
</dbReference>
<evidence type="ECO:0000313" key="4">
    <source>
        <dbReference type="EMBL" id="TFH94423.1"/>
    </source>
</evidence>
<keyword evidence="1" id="KW-0238">DNA-binding</keyword>
<protein>
    <recommendedName>
        <fullName evidence="3">HU domain-containing protein</fullName>
    </recommendedName>
</protein>
<accession>A0A4Y8WN10</accession>
<evidence type="ECO:0000259" key="3">
    <source>
        <dbReference type="Pfam" id="PF18291"/>
    </source>
</evidence>
<dbReference type="Pfam" id="PF18291">
    <property type="entry name" value="HU-HIG"/>
    <property type="match status" value="1"/>
</dbReference>
<name>A0A4Y8WN10_9PORP</name>
<keyword evidence="5" id="KW-1185">Reference proteome</keyword>
<feature type="domain" description="HU" evidence="3">
    <location>
        <begin position="1"/>
        <end position="121"/>
    </location>
</feature>
<feature type="compositionally biased region" description="Polar residues" evidence="2">
    <location>
        <begin position="151"/>
        <end position="162"/>
    </location>
</feature>
<dbReference type="InterPro" id="IPR041607">
    <property type="entry name" value="HU-HIG"/>
</dbReference>
<gene>
    <name evidence="4" type="ORF">E4P47_07515</name>
</gene>
<evidence type="ECO:0000313" key="5">
    <source>
        <dbReference type="Proteomes" id="UP000297225"/>
    </source>
</evidence>
<dbReference type="AlphaFoldDB" id="A0A4Y8WN10"/>
<feature type="region of interest" description="Disordered" evidence="2">
    <location>
        <begin position="137"/>
        <end position="162"/>
    </location>
</feature>
<dbReference type="GeneID" id="66796981"/>
<comment type="caution">
    <text evidence="4">The sequence shown here is derived from an EMBL/GenBank/DDBJ whole genome shotgun (WGS) entry which is preliminary data.</text>
</comment>
<organism evidence="4 5">
    <name type="scientific">Porphyromonas levii</name>
    <dbReference type="NCBI Taxonomy" id="28114"/>
    <lineage>
        <taxon>Bacteria</taxon>
        <taxon>Pseudomonadati</taxon>
        <taxon>Bacteroidota</taxon>
        <taxon>Bacteroidia</taxon>
        <taxon>Bacteroidales</taxon>
        <taxon>Porphyromonadaceae</taxon>
        <taxon>Porphyromonas</taxon>
    </lineage>
</organism>
<sequence>MALIYNVYERANKMPNAKMPRVAVAYNRQIRQITTKELAEDIADRCTVHRADVNAVLDALSLSATQFLLNGFGVKLGELGSFSMRIRCKAAPSIAEFKPEMITGARVYYKPSAEILTKVKANGYVQASTLVDTSKNAKTTIPGKTEETGGKSDTGSSTDDNI</sequence>